<organism evidence="1 2">
    <name type="scientific">Pneumocystis carinii (strain B80)</name>
    <name type="common">Rat pneumocystis pneumonia agent</name>
    <name type="synonym">Pneumocystis carinii f. sp. carinii</name>
    <dbReference type="NCBI Taxonomy" id="1408658"/>
    <lineage>
        <taxon>Eukaryota</taxon>
        <taxon>Fungi</taxon>
        <taxon>Dikarya</taxon>
        <taxon>Ascomycota</taxon>
        <taxon>Taphrinomycotina</taxon>
        <taxon>Pneumocystomycetes</taxon>
        <taxon>Pneumocystaceae</taxon>
        <taxon>Pneumocystis</taxon>
    </lineage>
</organism>
<proteinExistence type="predicted"/>
<reference evidence="2" key="1">
    <citation type="journal article" date="2016" name="Nat. Commun.">
        <title>Genome analysis of three Pneumocystis species reveals adaptation mechanisms to life exclusively in mammalian hosts.</title>
        <authorList>
            <person name="Ma L."/>
            <person name="Chen Z."/>
            <person name="Huang D.W."/>
            <person name="Kutty G."/>
            <person name="Ishihara M."/>
            <person name="Wang H."/>
            <person name="Abouelleil A."/>
            <person name="Bishop L."/>
            <person name="Davey E."/>
            <person name="Deng R."/>
            <person name="Deng X."/>
            <person name="Fan L."/>
            <person name="Fantoni G."/>
            <person name="Fitzgerald M."/>
            <person name="Gogineni E."/>
            <person name="Goldberg J.M."/>
            <person name="Handley G."/>
            <person name="Hu X."/>
            <person name="Huber C."/>
            <person name="Jiao X."/>
            <person name="Jones K."/>
            <person name="Levin J.Z."/>
            <person name="Liu Y."/>
            <person name="Macdonald P."/>
            <person name="Melnikov A."/>
            <person name="Raley C."/>
            <person name="Sassi M."/>
            <person name="Sherman B.T."/>
            <person name="Song X."/>
            <person name="Sykes S."/>
            <person name="Tran B."/>
            <person name="Walsh L."/>
            <person name="Xia Y."/>
            <person name="Yang J."/>
            <person name="Young S."/>
            <person name="Zeng Q."/>
            <person name="Zheng X."/>
            <person name="Stephens R."/>
            <person name="Nusbaum C."/>
            <person name="Birren B.W."/>
            <person name="Azadi P."/>
            <person name="Lempicki R.A."/>
            <person name="Cuomo C.A."/>
            <person name="Kovacs J.A."/>
        </authorList>
    </citation>
    <scope>NUCLEOTIDE SEQUENCE [LARGE SCALE GENOMIC DNA]</scope>
    <source>
        <strain evidence="2">B80</strain>
    </source>
</reference>
<evidence type="ECO:0000313" key="1">
    <source>
        <dbReference type="EMBL" id="KTW29819.1"/>
    </source>
</evidence>
<accession>A0A0W4ZN70</accession>
<protein>
    <submittedName>
        <fullName evidence="1">Uncharacterized protein</fullName>
    </submittedName>
</protein>
<dbReference type="EMBL" id="LFVZ01000004">
    <property type="protein sequence ID" value="KTW29819.1"/>
    <property type="molecule type" value="Genomic_DNA"/>
</dbReference>
<evidence type="ECO:0000313" key="2">
    <source>
        <dbReference type="Proteomes" id="UP000054454"/>
    </source>
</evidence>
<sequence length="154" mass="18378">MNNNDKIKKRKISNTNKKRKRKVLFNITKDIEFNETFLEKDENGNFINGDKASDFIKKLTEHNVSITSLDFMFVWVYVEEEPLLHEIATILEVKKPYTLREWTANDRKFLSLDIRNYKFVNDIKKCVGWDDASGCNIKNWTKYWLPSYITNQKT</sequence>
<name>A0A0W4ZN70_PNEC8</name>
<dbReference type="GeneID" id="28935820"/>
<gene>
    <name evidence="1" type="ORF">T552_01024</name>
</gene>
<dbReference type="Proteomes" id="UP000054454">
    <property type="component" value="Unassembled WGS sequence"/>
</dbReference>
<dbReference type="OrthoDB" id="5340119at2759"/>
<dbReference type="RefSeq" id="XP_018226806.1">
    <property type="nucleotide sequence ID" value="XM_018369618.1"/>
</dbReference>
<keyword evidence="2" id="KW-1185">Reference proteome</keyword>
<dbReference type="AlphaFoldDB" id="A0A0W4ZN70"/>
<comment type="caution">
    <text evidence="1">The sequence shown here is derived from an EMBL/GenBank/DDBJ whole genome shotgun (WGS) entry which is preliminary data.</text>
</comment>
<dbReference type="VEuPathDB" id="FungiDB:T552_01024"/>